<evidence type="ECO:0000259" key="9">
    <source>
        <dbReference type="Pfam" id="PF01431"/>
    </source>
</evidence>
<evidence type="ECO:0000313" key="12">
    <source>
        <dbReference type="Proteomes" id="UP000192578"/>
    </source>
</evidence>
<dbReference type="InterPro" id="IPR008753">
    <property type="entry name" value="Peptidase_M13_N"/>
</dbReference>
<evidence type="ECO:0000256" key="2">
    <source>
        <dbReference type="ARBA" id="ARBA00007357"/>
    </source>
</evidence>
<keyword evidence="4" id="KW-0479">Metal-binding</keyword>
<evidence type="ECO:0000256" key="1">
    <source>
        <dbReference type="ARBA" id="ARBA00001947"/>
    </source>
</evidence>
<dbReference type="Gene3D" id="3.40.390.10">
    <property type="entry name" value="Collagenase (Catalytic Domain)"/>
    <property type="match status" value="1"/>
</dbReference>
<feature type="transmembrane region" description="Helical" evidence="8">
    <location>
        <begin position="62"/>
        <end position="85"/>
    </location>
</feature>
<accession>A0A1W0X5H8</accession>
<dbReference type="OrthoDB" id="6475849at2759"/>
<comment type="similarity">
    <text evidence="2">Belongs to the peptidase M13 family.</text>
</comment>
<evidence type="ECO:0000256" key="8">
    <source>
        <dbReference type="SAM" id="Phobius"/>
    </source>
</evidence>
<organism evidence="11 12">
    <name type="scientific">Hypsibius exemplaris</name>
    <name type="common">Freshwater tardigrade</name>
    <dbReference type="NCBI Taxonomy" id="2072580"/>
    <lineage>
        <taxon>Eukaryota</taxon>
        <taxon>Metazoa</taxon>
        <taxon>Ecdysozoa</taxon>
        <taxon>Tardigrada</taxon>
        <taxon>Eutardigrada</taxon>
        <taxon>Parachela</taxon>
        <taxon>Hypsibioidea</taxon>
        <taxon>Hypsibiidae</taxon>
        <taxon>Hypsibius</taxon>
    </lineage>
</organism>
<evidence type="ECO:0000256" key="6">
    <source>
        <dbReference type="ARBA" id="ARBA00022833"/>
    </source>
</evidence>
<dbReference type="Proteomes" id="UP000192578">
    <property type="component" value="Unassembled WGS sequence"/>
</dbReference>
<dbReference type="CDD" id="cd08662">
    <property type="entry name" value="M13"/>
    <property type="match status" value="1"/>
</dbReference>
<reference evidence="12" key="1">
    <citation type="submission" date="2017-01" db="EMBL/GenBank/DDBJ databases">
        <title>Comparative genomics of anhydrobiosis in the tardigrade Hypsibius dujardini.</title>
        <authorList>
            <person name="Yoshida Y."/>
            <person name="Koutsovoulos G."/>
            <person name="Laetsch D."/>
            <person name="Stevens L."/>
            <person name="Kumar S."/>
            <person name="Horikawa D."/>
            <person name="Ishino K."/>
            <person name="Komine S."/>
            <person name="Tomita M."/>
            <person name="Blaxter M."/>
            <person name="Arakawa K."/>
        </authorList>
    </citation>
    <scope>NUCLEOTIDE SEQUENCE [LARGE SCALE GENOMIC DNA]</scope>
    <source>
        <strain evidence="12">Z151</strain>
    </source>
</reference>
<dbReference type="InterPro" id="IPR042089">
    <property type="entry name" value="Peptidase_M13_dom_2"/>
</dbReference>
<proteinExistence type="inferred from homology"/>
<dbReference type="GO" id="GO:0004222">
    <property type="term" value="F:metalloendopeptidase activity"/>
    <property type="evidence" value="ECO:0007669"/>
    <property type="project" value="InterPro"/>
</dbReference>
<evidence type="ECO:0000259" key="10">
    <source>
        <dbReference type="Pfam" id="PF05649"/>
    </source>
</evidence>
<keyword evidence="6" id="KW-0862">Zinc</keyword>
<dbReference type="InterPro" id="IPR024079">
    <property type="entry name" value="MetalloPept_cat_dom_sf"/>
</dbReference>
<dbReference type="EMBL" id="MTYJ01000016">
    <property type="protein sequence ID" value="OQV22658.1"/>
    <property type="molecule type" value="Genomic_DNA"/>
</dbReference>
<dbReference type="AlphaFoldDB" id="A0A1W0X5H8"/>
<dbReference type="PROSITE" id="PS51885">
    <property type="entry name" value="NEPRILYSIN"/>
    <property type="match status" value="1"/>
</dbReference>
<sequence length="795" mass="90330">MDLHEGPIAPVTHNNPLLTVSNNLNASSGPVDPANMIGRHTKHDSLKSASWWKRKWTGLERILCGLLLAALFLLSGLIVALILSYETGKGMTTVDDCSKGVQVEGSALPVCLTQSCTKAANDLLEAMDQTADPCVDFYEFACGGWLKKNVVPEDKSRYSIFSQAKENLELTLKQVLESSVGAQEDSSTAKAKLMYKACMNETLIEEKGSRPALDLLQTYTPWPVLQTKAEATRFLATFDWVKTVAILRADGASYLIHMAVWADSRNTTNQIIHLDQPGVGMPSAEYLLRGFSDKYVQAYYNFMVDTAILLGADPIIAKADFKDVLEFEIEFAKIRTPREERRDAIKFYNKMTVRELQNHTDPGINWLDFFRTIMPSDVSITWEEPVIVSETAFFNKLIRLVNKTSKRVIANYLGWRVVQSVVWDLDVRFREVFNRYRNVLYGTSMEKSRWRSCVGIVTNYFDMAVGKLYVDNSFQAGSREQAEVMIDDISEAFLEILSNETDWMDAEAKSVAKDKADAISRKIGYPDMIKNKTALDKHFNGTVAYEDDHFKNVLVNSQVWAHKFLRELRDPFDKSKWATTPAEVNAFYSTDYNSVTFPAGILQPPFFEKDRPQSMNYGAIGMVIGHEITHGFDDQGRQKDKEGNLRDWWSPVTVSRFKNQTQCIIKQYEEFYVPEVNMTLNGVNTQGENIADNGGLKQAYRAYQKWRHRNAPKDIRLPGMMHITHEQIFFLSYAHIWCGISRPDAYTNDILSGVHSPDRFRVMGPLRNLPEFSQAFSCPSNSPMNPPPEKKCKVW</sequence>
<feature type="domain" description="Peptidase M13 N-terminal" evidence="10">
    <location>
        <begin position="133"/>
        <end position="526"/>
    </location>
</feature>
<evidence type="ECO:0000313" key="11">
    <source>
        <dbReference type="EMBL" id="OQV22658.1"/>
    </source>
</evidence>
<protein>
    <submittedName>
        <fullName evidence="11">Membrane metallo-endopeptidase-like 1</fullName>
    </submittedName>
</protein>
<dbReference type="PANTHER" id="PTHR11733">
    <property type="entry name" value="ZINC METALLOPROTEASE FAMILY M13 NEPRILYSIN-RELATED"/>
    <property type="match status" value="1"/>
</dbReference>
<keyword evidence="8" id="KW-1133">Transmembrane helix</keyword>
<evidence type="ECO:0000256" key="7">
    <source>
        <dbReference type="ARBA" id="ARBA00023049"/>
    </source>
</evidence>
<dbReference type="GO" id="GO:0016485">
    <property type="term" value="P:protein processing"/>
    <property type="evidence" value="ECO:0007669"/>
    <property type="project" value="TreeGrafter"/>
</dbReference>
<keyword evidence="12" id="KW-1185">Reference proteome</keyword>
<keyword evidence="8" id="KW-0472">Membrane</keyword>
<dbReference type="PANTHER" id="PTHR11733:SF224">
    <property type="entry name" value="NEPRILYSIN-2"/>
    <property type="match status" value="1"/>
</dbReference>
<comment type="cofactor">
    <cofactor evidence="1">
        <name>Zn(2+)</name>
        <dbReference type="ChEBI" id="CHEBI:29105"/>
    </cofactor>
</comment>
<dbReference type="Gene3D" id="1.10.1380.10">
    <property type="entry name" value="Neutral endopeptidase , domain2"/>
    <property type="match status" value="1"/>
</dbReference>
<name>A0A1W0X5H8_HYPEX</name>
<evidence type="ECO:0000256" key="4">
    <source>
        <dbReference type="ARBA" id="ARBA00022723"/>
    </source>
</evidence>
<dbReference type="Pfam" id="PF01431">
    <property type="entry name" value="Peptidase_M13"/>
    <property type="match status" value="1"/>
</dbReference>
<dbReference type="InterPro" id="IPR018497">
    <property type="entry name" value="Peptidase_M13_C"/>
</dbReference>
<evidence type="ECO:0000256" key="3">
    <source>
        <dbReference type="ARBA" id="ARBA00022670"/>
    </source>
</evidence>
<keyword evidence="8" id="KW-0812">Transmembrane</keyword>
<keyword evidence="7" id="KW-0482">Metalloprotease</keyword>
<dbReference type="InterPro" id="IPR000718">
    <property type="entry name" value="Peptidase_M13"/>
</dbReference>
<dbReference type="PRINTS" id="PR00786">
    <property type="entry name" value="NEPRILYSIN"/>
</dbReference>
<keyword evidence="3" id="KW-0645">Protease</keyword>
<comment type="caution">
    <text evidence="11">The sequence shown here is derived from an EMBL/GenBank/DDBJ whole genome shotgun (WGS) entry which is preliminary data.</text>
</comment>
<dbReference type="GO" id="GO:0046872">
    <property type="term" value="F:metal ion binding"/>
    <property type="evidence" value="ECO:0007669"/>
    <property type="project" value="UniProtKB-KW"/>
</dbReference>
<feature type="domain" description="Peptidase M13 C-terminal" evidence="9">
    <location>
        <begin position="585"/>
        <end position="792"/>
    </location>
</feature>
<evidence type="ECO:0000256" key="5">
    <source>
        <dbReference type="ARBA" id="ARBA00022801"/>
    </source>
</evidence>
<gene>
    <name evidence="11" type="ORF">BV898_03483</name>
</gene>
<dbReference type="GO" id="GO:0005886">
    <property type="term" value="C:plasma membrane"/>
    <property type="evidence" value="ECO:0007669"/>
    <property type="project" value="TreeGrafter"/>
</dbReference>
<dbReference type="SUPFAM" id="SSF55486">
    <property type="entry name" value="Metalloproteases ('zincins'), catalytic domain"/>
    <property type="match status" value="1"/>
</dbReference>
<dbReference type="Pfam" id="PF05649">
    <property type="entry name" value="Peptidase_M13_N"/>
    <property type="match status" value="1"/>
</dbReference>
<keyword evidence="5" id="KW-0378">Hydrolase</keyword>